<dbReference type="PANTHER" id="PTHR42899">
    <property type="entry name" value="SPERMATOGENESIS-ASSOCIATED PROTEIN 20"/>
    <property type="match status" value="1"/>
</dbReference>
<accession>A0ABZ1ICM6</accession>
<reference evidence="2 3" key="1">
    <citation type="journal article" date="2015" name="Int. J. Syst. Evol. Microbiol.">
        <title>Amycolatopsis rhabdoformis sp. nov., an actinomycete isolated from a tropical forest soil.</title>
        <authorList>
            <person name="Souza W.R."/>
            <person name="Silva R.E."/>
            <person name="Goodfellow M."/>
            <person name="Busarakam K."/>
            <person name="Figueiro F.S."/>
            <person name="Ferreira D."/>
            <person name="Rodrigues-Filho E."/>
            <person name="Moraes L.A.B."/>
            <person name="Zucchi T.D."/>
        </authorList>
    </citation>
    <scope>NUCLEOTIDE SEQUENCE [LARGE SCALE GENOMIC DNA]</scope>
    <source>
        <strain evidence="2 3">NCIMB 14900</strain>
    </source>
</reference>
<dbReference type="RefSeq" id="WP_326834115.1">
    <property type="nucleotide sequence ID" value="NZ_CP142149.1"/>
</dbReference>
<keyword evidence="3" id="KW-1185">Reference proteome</keyword>
<dbReference type="Proteomes" id="UP001330812">
    <property type="component" value="Chromosome"/>
</dbReference>
<proteinExistence type="predicted"/>
<name>A0ABZ1ICM6_9PSEU</name>
<dbReference type="PANTHER" id="PTHR42899:SF1">
    <property type="entry name" value="SPERMATOGENESIS-ASSOCIATED PROTEIN 20"/>
    <property type="match status" value="1"/>
</dbReference>
<sequence length="682" mass="73675">MTNRLAEATSAYLRAHADNPVDWYPWGREPFDEARRRDVPVFLSVGYSTCHWCHVMARESFADEQTAAILNERFVAVKVDSEERPDVNAHYQRAVQAMTHRGGWPMSVFLTPDGEPFYAGSYWPARPSAGRPAFTRVLVAASEAWQHKRTQVAASVGRLAETLARADVGGTGAADPAFADDAARLALRARDREHGGFGTTPKFPHAMAIEWLLHRHARTGDAEALETSVAALTAMARGGIHDHVGGGFFRYALDREWRVPHFEKMLYDNALLLPAYATAAALTGDPALAAVARSTAHLLLTDLRTEHGAFASATDAEAAGVEGGFHTWSHDELVVALEESDVDSGLWAARLGATPAGNWDGTNVLHRFDPGNWTEDAATEWARIRPHLAEVRVRRVPPRTEDRVLTDWNALAVRGLVRAGLLLDEPEWLRAAATAATFLHEHLRVGTGLAHARKAGRATVDGFLLDHAAFALACLELFGATGDPAWFDRGLDLATRTHDRFHDEAGGWTQTARDGETLLTRHTEAGDAALPSGAAVFVEVCLVLAGLTGEDTWQRRAEDALATLQTAAATAPLAHGWLLRQLEALAAGRQEVVVVGRPGPARDALTRAVVAHPRPGTVTVTTEPTRGDRVPLLTGRTELDGAPAAYVCRDLSCARPVTTAAALAEQLRPLPAGAATRTAPNR</sequence>
<gene>
    <name evidence="2" type="ORF">VSH64_04180</name>
</gene>
<dbReference type="InterPro" id="IPR004879">
    <property type="entry name" value="Ssp411-like_TRX"/>
</dbReference>
<dbReference type="Gene3D" id="3.40.30.10">
    <property type="entry name" value="Glutaredoxin"/>
    <property type="match status" value="1"/>
</dbReference>
<dbReference type="InterPro" id="IPR008928">
    <property type="entry name" value="6-hairpin_glycosidase_sf"/>
</dbReference>
<dbReference type="InterPro" id="IPR036249">
    <property type="entry name" value="Thioredoxin-like_sf"/>
</dbReference>
<dbReference type="SUPFAM" id="SSF48208">
    <property type="entry name" value="Six-hairpin glycosidases"/>
    <property type="match status" value="1"/>
</dbReference>
<evidence type="ECO:0000259" key="1">
    <source>
        <dbReference type="Pfam" id="PF03190"/>
    </source>
</evidence>
<evidence type="ECO:0000313" key="2">
    <source>
        <dbReference type="EMBL" id="WSE31309.1"/>
    </source>
</evidence>
<evidence type="ECO:0000313" key="3">
    <source>
        <dbReference type="Proteomes" id="UP001330812"/>
    </source>
</evidence>
<dbReference type="CDD" id="cd02955">
    <property type="entry name" value="SSP411"/>
    <property type="match status" value="1"/>
</dbReference>
<dbReference type="InterPro" id="IPR024705">
    <property type="entry name" value="Ssp411"/>
</dbReference>
<protein>
    <submittedName>
        <fullName evidence="2">Thioredoxin domain-containing protein</fullName>
    </submittedName>
</protein>
<dbReference type="SUPFAM" id="SSF52833">
    <property type="entry name" value="Thioredoxin-like"/>
    <property type="match status" value="1"/>
</dbReference>
<dbReference type="Gene3D" id="1.50.10.10">
    <property type="match status" value="2"/>
</dbReference>
<dbReference type="Pfam" id="PF03190">
    <property type="entry name" value="Thioredox_DsbH"/>
    <property type="match status" value="1"/>
</dbReference>
<dbReference type="EMBL" id="CP142149">
    <property type="protein sequence ID" value="WSE31309.1"/>
    <property type="molecule type" value="Genomic_DNA"/>
</dbReference>
<dbReference type="PIRSF" id="PIRSF006402">
    <property type="entry name" value="UCP006402_thioredoxin"/>
    <property type="match status" value="1"/>
</dbReference>
<feature type="domain" description="Spermatogenesis-associated protein 20-like TRX" evidence="1">
    <location>
        <begin position="2"/>
        <end position="163"/>
    </location>
</feature>
<dbReference type="InterPro" id="IPR012341">
    <property type="entry name" value="6hp_glycosidase-like_sf"/>
</dbReference>
<organism evidence="2 3">
    <name type="scientific">Amycolatopsis rhabdoformis</name>
    <dbReference type="NCBI Taxonomy" id="1448059"/>
    <lineage>
        <taxon>Bacteria</taxon>
        <taxon>Bacillati</taxon>
        <taxon>Actinomycetota</taxon>
        <taxon>Actinomycetes</taxon>
        <taxon>Pseudonocardiales</taxon>
        <taxon>Pseudonocardiaceae</taxon>
        <taxon>Amycolatopsis</taxon>
    </lineage>
</organism>